<dbReference type="Pfam" id="PF14287">
    <property type="entry name" value="DUF4368"/>
    <property type="match status" value="1"/>
</dbReference>
<sequence length="550" mass="63717">MSRKNNLIYPTTALYCRLSMEDGRDNESMSISNQKAMLKDYAEKNGMGEYSFYVDDGYTGRNFNRPGFQRMIADIEAGKVNCVITKDLSRLGRNYIEAGSYIEIYFPRHNVRYIAITDGVDSQNKQELDITPFRNILNDLYSRDISKKVLAGWMTRSRQGKFLGGTTPYGLIRDPKDHGHLIIDPKTAPIVKKIYDLASDGWGNMRISKYLLERKIPITRCRIKANPDINYYSWGGSVISMILRNPVYYGAHVVCKTHQKAIRSNTVNAIPRDQWEIIENCHEAIVSKEQWERVQKLIDHRPPIMKGNACPFYNLFHGLLHCETCGKSMQARYEKVGRMDINRVTKEKREPIDKSYYICQTYNRLGKNACTSHKIEARDLYNLVLADIQKHARKALQDSDAFYTQLTKKLEQKQNVDEMSLKKELNALTARNQEIDQLFMSLYEDKSKGILTEHRFVVMTEQLEQEQTQGKTRTQEIMETLSRVDDRSKDVRTFIEEIGQYAAVEELDEAIVHRLIDKIVIGQIHVENGEKVQRVKIVYNFVGEIKKETT</sequence>
<dbReference type="InterPro" id="IPR050639">
    <property type="entry name" value="SSR_resolvase"/>
</dbReference>
<dbReference type="Gene3D" id="3.40.50.1390">
    <property type="entry name" value="Resolvase, N-terminal catalytic domain"/>
    <property type="match status" value="1"/>
</dbReference>
<dbReference type="OrthoDB" id="9784557at2"/>
<dbReference type="SMART" id="SM00857">
    <property type="entry name" value="Resolvase"/>
    <property type="match status" value="1"/>
</dbReference>
<evidence type="ECO:0000259" key="1">
    <source>
        <dbReference type="PROSITE" id="PS51736"/>
    </source>
</evidence>
<dbReference type="InterPro" id="IPR038109">
    <property type="entry name" value="DNA_bind_recomb_sf"/>
</dbReference>
<dbReference type="SUPFAM" id="SSF53041">
    <property type="entry name" value="Resolvase-like"/>
    <property type="match status" value="1"/>
</dbReference>
<dbReference type="InterPro" id="IPR011109">
    <property type="entry name" value="DNA_bind_recombinase_dom"/>
</dbReference>
<dbReference type="PANTHER" id="PTHR30461:SF23">
    <property type="entry name" value="DNA RECOMBINASE-RELATED"/>
    <property type="match status" value="1"/>
</dbReference>
<dbReference type="InterPro" id="IPR036162">
    <property type="entry name" value="Resolvase-like_N_sf"/>
</dbReference>
<dbReference type="InterPro" id="IPR025378">
    <property type="entry name" value="DUF4368"/>
</dbReference>
<dbReference type="CDD" id="cd03770">
    <property type="entry name" value="SR_TndX_transposase"/>
    <property type="match status" value="1"/>
</dbReference>
<dbReference type="GO" id="GO:0000150">
    <property type="term" value="F:DNA strand exchange activity"/>
    <property type="evidence" value="ECO:0007669"/>
    <property type="project" value="InterPro"/>
</dbReference>
<dbReference type="Pfam" id="PF13408">
    <property type="entry name" value="Zn_ribbon_recom"/>
    <property type="match status" value="1"/>
</dbReference>
<evidence type="ECO:0000259" key="2">
    <source>
        <dbReference type="PROSITE" id="PS51737"/>
    </source>
</evidence>
<dbReference type="Gene3D" id="3.90.1750.20">
    <property type="entry name" value="Putative Large Serine Recombinase, Chain B, Domain 2"/>
    <property type="match status" value="1"/>
</dbReference>
<dbReference type="AlphaFoldDB" id="A0A6N8I3Y4"/>
<protein>
    <recommendedName>
        <fullName evidence="5">DUF4368 domain-containing protein</fullName>
    </recommendedName>
</protein>
<dbReference type="EMBL" id="VWXL01000086">
    <property type="protein sequence ID" value="MVB12310.1"/>
    <property type="molecule type" value="Genomic_DNA"/>
</dbReference>
<dbReference type="Pfam" id="PF00239">
    <property type="entry name" value="Resolvase"/>
    <property type="match status" value="1"/>
</dbReference>
<evidence type="ECO:0000313" key="4">
    <source>
        <dbReference type="Proteomes" id="UP000469440"/>
    </source>
</evidence>
<dbReference type="PANTHER" id="PTHR30461">
    <property type="entry name" value="DNA-INVERTASE FROM LAMBDOID PROPHAGE"/>
    <property type="match status" value="1"/>
</dbReference>
<comment type="caution">
    <text evidence="3">The sequence shown here is derived from an EMBL/GenBank/DDBJ whole genome shotgun (WGS) entry which is preliminary data.</text>
</comment>
<organism evidence="3 4">
    <name type="scientific">Caproicibacter fermentans</name>
    <dbReference type="NCBI Taxonomy" id="2576756"/>
    <lineage>
        <taxon>Bacteria</taxon>
        <taxon>Bacillati</taxon>
        <taxon>Bacillota</taxon>
        <taxon>Clostridia</taxon>
        <taxon>Eubacteriales</taxon>
        <taxon>Acutalibacteraceae</taxon>
        <taxon>Caproicibacter</taxon>
    </lineage>
</organism>
<dbReference type="GO" id="GO:0003677">
    <property type="term" value="F:DNA binding"/>
    <property type="evidence" value="ECO:0007669"/>
    <property type="project" value="InterPro"/>
</dbReference>
<proteinExistence type="predicted"/>
<accession>A0A6N8I3Y4</accession>
<dbReference type="InterPro" id="IPR025827">
    <property type="entry name" value="Zn_ribbon_recom_dom"/>
</dbReference>
<evidence type="ECO:0000313" key="3">
    <source>
        <dbReference type="EMBL" id="MVB12310.1"/>
    </source>
</evidence>
<feature type="domain" description="Resolvase/invertase-type recombinase catalytic" evidence="1">
    <location>
        <begin position="11"/>
        <end position="160"/>
    </location>
</feature>
<evidence type="ECO:0008006" key="5">
    <source>
        <dbReference type="Google" id="ProtNLM"/>
    </source>
</evidence>
<dbReference type="InterPro" id="IPR006119">
    <property type="entry name" value="Resolv_N"/>
</dbReference>
<name>A0A6N8I3Y4_9FIRM</name>
<feature type="domain" description="Recombinase" evidence="2">
    <location>
        <begin position="168"/>
        <end position="304"/>
    </location>
</feature>
<dbReference type="RefSeq" id="WP_156991102.1">
    <property type="nucleotide sequence ID" value="NZ_VWXL01000086.1"/>
</dbReference>
<dbReference type="Pfam" id="PF07508">
    <property type="entry name" value="Recombinase"/>
    <property type="match status" value="1"/>
</dbReference>
<dbReference type="PROSITE" id="PS51737">
    <property type="entry name" value="RECOMBINASE_DNA_BIND"/>
    <property type="match status" value="1"/>
</dbReference>
<gene>
    <name evidence="3" type="ORF">CAFE_30430</name>
</gene>
<reference evidence="3 4" key="1">
    <citation type="submission" date="2019-09" db="EMBL/GenBank/DDBJ databases">
        <title>Genome sequence of Clostridium sp. EA1.</title>
        <authorList>
            <person name="Poehlein A."/>
            <person name="Bengelsdorf F.R."/>
            <person name="Daniel R."/>
        </authorList>
    </citation>
    <scope>NUCLEOTIDE SEQUENCE [LARGE SCALE GENOMIC DNA]</scope>
    <source>
        <strain evidence="3 4">EA1</strain>
    </source>
</reference>
<dbReference type="PROSITE" id="PS51736">
    <property type="entry name" value="RECOMBINASES_3"/>
    <property type="match status" value="1"/>
</dbReference>
<dbReference type="Proteomes" id="UP000469440">
    <property type="component" value="Unassembled WGS sequence"/>
</dbReference>
<keyword evidence="4" id="KW-1185">Reference proteome</keyword>